<keyword evidence="2" id="KW-0813">Transport</keyword>
<keyword evidence="7" id="KW-0869">Chloride channel</keyword>
<protein>
    <submittedName>
        <fullName evidence="11">Chloride channel, voltage gated</fullName>
    </submittedName>
</protein>
<proteinExistence type="predicted"/>
<evidence type="ECO:0000313" key="11">
    <source>
        <dbReference type="EMBL" id="EQD46643.1"/>
    </source>
</evidence>
<feature type="non-terminal residue" evidence="11">
    <location>
        <position position="188"/>
    </location>
</feature>
<organism evidence="11">
    <name type="scientific">mine drainage metagenome</name>
    <dbReference type="NCBI Taxonomy" id="410659"/>
    <lineage>
        <taxon>unclassified sequences</taxon>
        <taxon>metagenomes</taxon>
        <taxon>ecological metagenomes</taxon>
    </lineage>
</organism>
<feature type="transmembrane region" description="Helical" evidence="10">
    <location>
        <begin position="30"/>
        <end position="52"/>
    </location>
</feature>
<dbReference type="InterPro" id="IPR001807">
    <property type="entry name" value="ClC"/>
</dbReference>
<sequence>MSDSGAPWDGDLGRLYRWFRQPTFGGARSLYRWALIGVSVGIIAGVVAIAFFEALTLVSNGLLGGLLGINLPVNGVPPGAPFSWSTDPYRFYLLIGILVLGGLGAGLLIQYVAPETEGHGTDQSIRAFHRGRGVVRYRVPAVKFLVSTLTLGTGGSGGREGPTAQIGSGLGSFLARPLGLTTQERRVA</sequence>
<evidence type="ECO:0000256" key="4">
    <source>
        <dbReference type="ARBA" id="ARBA00022989"/>
    </source>
</evidence>
<evidence type="ECO:0000256" key="7">
    <source>
        <dbReference type="ARBA" id="ARBA00023173"/>
    </source>
</evidence>
<dbReference type="Gene3D" id="1.10.3080.10">
    <property type="entry name" value="Clc chloride channel"/>
    <property type="match status" value="1"/>
</dbReference>
<evidence type="ECO:0000256" key="5">
    <source>
        <dbReference type="ARBA" id="ARBA00023065"/>
    </source>
</evidence>
<evidence type="ECO:0000256" key="10">
    <source>
        <dbReference type="SAM" id="Phobius"/>
    </source>
</evidence>
<evidence type="ECO:0000256" key="8">
    <source>
        <dbReference type="ARBA" id="ARBA00023214"/>
    </source>
</evidence>
<dbReference type="InterPro" id="IPR014743">
    <property type="entry name" value="Cl-channel_core"/>
</dbReference>
<feature type="transmembrane region" description="Helical" evidence="10">
    <location>
        <begin position="91"/>
        <end position="113"/>
    </location>
</feature>
<keyword evidence="3 10" id="KW-0812">Transmembrane</keyword>
<keyword evidence="5" id="KW-0406">Ion transport</keyword>
<evidence type="ECO:0000256" key="2">
    <source>
        <dbReference type="ARBA" id="ARBA00022448"/>
    </source>
</evidence>
<dbReference type="PANTHER" id="PTHR43427">
    <property type="entry name" value="CHLORIDE CHANNEL PROTEIN CLC-E"/>
    <property type="match status" value="1"/>
</dbReference>
<reference evidence="11" key="2">
    <citation type="journal article" date="2014" name="ISME J.">
        <title>Microbial stratification in low pH oxic and suboxic macroscopic growths along an acid mine drainage.</title>
        <authorList>
            <person name="Mendez-Garcia C."/>
            <person name="Mesa V."/>
            <person name="Sprenger R.R."/>
            <person name="Richter M."/>
            <person name="Diez M.S."/>
            <person name="Solano J."/>
            <person name="Bargiela R."/>
            <person name="Golyshina O.V."/>
            <person name="Manteca A."/>
            <person name="Ramos J.L."/>
            <person name="Gallego J.R."/>
            <person name="Llorente I."/>
            <person name="Martins Dos Santos V.A."/>
            <person name="Jensen O.N."/>
            <person name="Pelaez A.I."/>
            <person name="Sanchez J."/>
            <person name="Ferrer M."/>
        </authorList>
    </citation>
    <scope>NUCLEOTIDE SEQUENCE</scope>
</reference>
<dbReference type="SUPFAM" id="SSF81340">
    <property type="entry name" value="Clc chloride channel"/>
    <property type="match status" value="1"/>
</dbReference>
<keyword evidence="9" id="KW-0407">Ion channel</keyword>
<dbReference type="AlphaFoldDB" id="T0ZPS1"/>
<dbReference type="EMBL" id="AUZZ01006359">
    <property type="protein sequence ID" value="EQD46643.1"/>
    <property type="molecule type" value="Genomic_DNA"/>
</dbReference>
<dbReference type="GO" id="GO:0034707">
    <property type="term" value="C:chloride channel complex"/>
    <property type="evidence" value="ECO:0007669"/>
    <property type="project" value="UniProtKB-KW"/>
</dbReference>
<accession>T0ZPS1</accession>
<evidence type="ECO:0000256" key="1">
    <source>
        <dbReference type="ARBA" id="ARBA00004141"/>
    </source>
</evidence>
<keyword evidence="6 10" id="KW-0472">Membrane</keyword>
<keyword evidence="8" id="KW-0868">Chloride</keyword>
<evidence type="ECO:0000256" key="6">
    <source>
        <dbReference type="ARBA" id="ARBA00023136"/>
    </source>
</evidence>
<dbReference type="PANTHER" id="PTHR43427:SF6">
    <property type="entry name" value="CHLORIDE CHANNEL PROTEIN CLC-E"/>
    <property type="match status" value="1"/>
</dbReference>
<reference evidence="11" key="1">
    <citation type="submission" date="2013-08" db="EMBL/GenBank/DDBJ databases">
        <authorList>
            <person name="Mendez C."/>
            <person name="Richter M."/>
            <person name="Ferrer M."/>
            <person name="Sanchez J."/>
        </authorList>
    </citation>
    <scope>NUCLEOTIDE SEQUENCE</scope>
</reference>
<keyword evidence="4 10" id="KW-1133">Transmembrane helix</keyword>
<comment type="caution">
    <text evidence="11">The sequence shown here is derived from an EMBL/GenBank/DDBJ whole genome shotgun (WGS) entry which is preliminary data.</text>
</comment>
<dbReference type="GO" id="GO:0005254">
    <property type="term" value="F:chloride channel activity"/>
    <property type="evidence" value="ECO:0007669"/>
    <property type="project" value="UniProtKB-KW"/>
</dbReference>
<evidence type="ECO:0000256" key="3">
    <source>
        <dbReference type="ARBA" id="ARBA00022692"/>
    </source>
</evidence>
<gene>
    <name evidence="11" type="ORF">B2A_08817</name>
</gene>
<dbReference type="InterPro" id="IPR050368">
    <property type="entry name" value="ClC-type_chloride_channel"/>
</dbReference>
<evidence type="ECO:0000256" key="9">
    <source>
        <dbReference type="ARBA" id="ARBA00023303"/>
    </source>
</evidence>
<name>T0ZPS1_9ZZZZ</name>
<dbReference type="Pfam" id="PF00654">
    <property type="entry name" value="Voltage_CLC"/>
    <property type="match status" value="1"/>
</dbReference>
<comment type="subcellular location">
    <subcellularLocation>
        <location evidence="1">Membrane</location>
        <topology evidence="1">Multi-pass membrane protein</topology>
    </subcellularLocation>
</comment>